<dbReference type="HAMAP" id="MF_00500">
    <property type="entry name" value="Ribosomal_bS20"/>
    <property type="match status" value="1"/>
</dbReference>
<dbReference type="AlphaFoldDB" id="A0A0G1NLV7"/>
<accession>A0A0G1NLV7</accession>
<keyword evidence="4 6" id="KW-0687">Ribonucleoprotein</keyword>
<keyword evidence="3 6" id="KW-0689">Ribosomal protein</keyword>
<dbReference type="Proteomes" id="UP000034107">
    <property type="component" value="Unassembled WGS sequence"/>
</dbReference>
<evidence type="ECO:0000313" key="8">
    <source>
        <dbReference type="Proteomes" id="UP000034107"/>
    </source>
</evidence>
<dbReference type="GO" id="GO:0003735">
    <property type="term" value="F:structural constituent of ribosome"/>
    <property type="evidence" value="ECO:0007669"/>
    <property type="project" value="InterPro"/>
</dbReference>
<evidence type="ECO:0000256" key="3">
    <source>
        <dbReference type="ARBA" id="ARBA00022980"/>
    </source>
</evidence>
<name>A0A0G1NLV7_9BACT</name>
<protein>
    <recommendedName>
        <fullName evidence="5 6">Small ribosomal subunit protein bS20</fullName>
    </recommendedName>
</protein>
<comment type="similarity">
    <text evidence="6">Belongs to the bacterial ribosomal protein bS20 family.</text>
</comment>
<evidence type="ECO:0000256" key="5">
    <source>
        <dbReference type="ARBA" id="ARBA00035136"/>
    </source>
</evidence>
<dbReference type="InterPro" id="IPR002583">
    <property type="entry name" value="Ribosomal_bS20"/>
</dbReference>
<evidence type="ECO:0000256" key="2">
    <source>
        <dbReference type="ARBA" id="ARBA00022884"/>
    </source>
</evidence>
<evidence type="ECO:0000313" key="7">
    <source>
        <dbReference type="EMBL" id="KKU21441.1"/>
    </source>
</evidence>
<dbReference type="Pfam" id="PF01649">
    <property type="entry name" value="Ribosomal_S20p"/>
    <property type="match status" value="1"/>
</dbReference>
<keyword evidence="1 6" id="KW-0699">rRNA-binding</keyword>
<evidence type="ECO:0000256" key="6">
    <source>
        <dbReference type="HAMAP-Rule" id="MF_00500"/>
    </source>
</evidence>
<evidence type="ECO:0000256" key="4">
    <source>
        <dbReference type="ARBA" id="ARBA00023274"/>
    </source>
</evidence>
<dbReference type="Gene3D" id="1.20.58.110">
    <property type="entry name" value="Ribosomal protein S20"/>
    <property type="match status" value="1"/>
</dbReference>
<evidence type="ECO:0000256" key="1">
    <source>
        <dbReference type="ARBA" id="ARBA00022730"/>
    </source>
</evidence>
<comment type="function">
    <text evidence="6">Binds directly to 16S ribosomal RNA.</text>
</comment>
<keyword evidence="2 6" id="KW-0694">RNA-binding</keyword>
<dbReference type="GO" id="GO:1990904">
    <property type="term" value="C:ribonucleoprotein complex"/>
    <property type="evidence" value="ECO:0007669"/>
    <property type="project" value="UniProtKB-KW"/>
</dbReference>
<sequence length="92" mass="10226">MPNTDAAKRALRESGRRQVLNLRKKRELLSVIKDYKKTIETGDTAGAAGKLVNVFKKLDKAAHTNLIKKGKASRLKSRLSKRLVVKTPTLEG</sequence>
<dbReference type="GO" id="GO:0005840">
    <property type="term" value="C:ribosome"/>
    <property type="evidence" value="ECO:0007669"/>
    <property type="project" value="UniProtKB-KW"/>
</dbReference>
<dbReference type="GO" id="GO:0006412">
    <property type="term" value="P:translation"/>
    <property type="evidence" value="ECO:0007669"/>
    <property type="project" value="UniProtKB-UniRule"/>
</dbReference>
<organism evidence="7 8">
    <name type="scientific">Candidatus Nomurabacteria bacterium GW2011_GWA1_46_11</name>
    <dbReference type="NCBI Taxonomy" id="1618732"/>
    <lineage>
        <taxon>Bacteria</taxon>
        <taxon>Candidatus Nomuraibacteriota</taxon>
    </lineage>
</organism>
<dbReference type="SUPFAM" id="SSF46992">
    <property type="entry name" value="Ribosomal protein S20"/>
    <property type="match status" value="1"/>
</dbReference>
<proteinExistence type="inferred from homology"/>
<dbReference type="NCBIfam" id="TIGR00029">
    <property type="entry name" value="S20"/>
    <property type="match status" value="1"/>
</dbReference>
<dbReference type="InterPro" id="IPR036510">
    <property type="entry name" value="Ribosomal_bS20_sf"/>
</dbReference>
<dbReference type="EMBL" id="LCLS01000017">
    <property type="protein sequence ID" value="KKU21441.1"/>
    <property type="molecule type" value="Genomic_DNA"/>
</dbReference>
<gene>
    <name evidence="6" type="primary">rpsT</name>
    <name evidence="7" type="ORF">UX31_C0017G0025</name>
</gene>
<reference evidence="7 8" key="1">
    <citation type="journal article" date="2015" name="Nature">
        <title>rRNA introns, odd ribosomes, and small enigmatic genomes across a large radiation of phyla.</title>
        <authorList>
            <person name="Brown C.T."/>
            <person name="Hug L.A."/>
            <person name="Thomas B.C."/>
            <person name="Sharon I."/>
            <person name="Castelle C.J."/>
            <person name="Singh A."/>
            <person name="Wilkins M.J."/>
            <person name="Williams K.H."/>
            <person name="Banfield J.F."/>
        </authorList>
    </citation>
    <scope>NUCLEOTIDE SEQUENCE [LARGE SCALE GENOMIC DNA]</scope>
</reference>
<comment type="caution">
    <text evidence="7">The sequence shown here is derived from an EMBL/GenBank/DDBJ whole genome shotgun (WGS) entry which is preliminary data.</text>
</comment>
<dbReference type="GO" id="GO:0019843">
    <property type="term" value="F:rRNA binding"/>
    <property type="evidence" value="ECO:0007669"/>
    <property type="project" value="UniProtKB-UniRule"/>
</dbReference>